<reference evidence="3" key="2">
    <citation type="submission" date="2023-06" db="EMBL/GenBank/DDBJ databases">
        <authorList>
            <consortium name="Lawrence Berkeley National Laboratory"/>
            <person name="Haridas S."/>
            <person name="Hensen N."/>
            <person name="Bonometti L."/>
            <person name="Westerberg I."/>
            <person name="Brannstrom I.O."/>
            <person name="Guillou S."/>
            <person name="Cros-Aarteil S."/>
            <person name="Calhoun S."/>
            <person name="Kuo A."/>
            <person name="Mondo S."/>
            <person name="Pangilinan J."/>
            <person name="Riley R."/>
            <person name="Labutti K."/>
            <person name="Andreopoulos B."/>
            <person name="Lipzen A."/>
            <person name="Chen C."/>
            <person name="Yanf M."/>
            <person name="Daum C."/>
            <person name="Ng V."/>
            <person name="Clum A."/>
            <person name="Steindorff A."/>
            <person name="Ohm R."/>
            <person name="Martin F."/>
            <person name="Silar P."/>
            <person name="Natvig D."/>
            <person name="Lalanne C."/>
            <person name="Gautier V."/>
            <person name="Ament-Velasquez S.L."/>
            <person name="Kruys A."/>
            <person name="Hutchinson M.I."/>
            <person name="Powell A.J."/>
            <person name="Barry K."/>
            <person name="Miller A.N."/>
            <person name="Grigoriev I.V."/>
            <person name="Debuchy R."/>
            <person name="Gladieux P."/>
            <person name="Thoren M.H."/>
            <person name="Johannesson H."/>
        </authorList>
    </citation>
    <scope>NUCLEOTIDE SEQUENCE</scope>
    <source>
        <strain evidence="3">CBS 955.72</strain>
    </source>
</reference>
<protein>
    <recommendedName>
        <fullName evidence="2">BTB domain-containing protein</fullName>
    </recommendedName>
</protein>
<evidence type="ECO:0000313" key="3">
    <source>
        <dbReference type="EMBL" id="KAK3341542.1"/>
    </source>
</evidence>
<proteinExistence type="predicted"/>
<dbReference type="PANTHER" id="PTHR47843:SF6">
    <property type="entry name" value="BTB DOMAIN-CONTAINING PROTEIN"/>
    <property type="match status" value="1"/>
</dbReference>
<dbReference type="CDD" id="cd18186">
    <property type="entry name" value="BTB_POZ_ZBTB_KLHL-like"/>
    <property type="match status" value="1"/>
</dbReference>
<evidence type="ECO:0000256" key="1">
    <source>
        <dbReference type="SAM" id="MobiDB-lite"/>
    </source>
</evidence>
<comment type="caution">
    <text evidence="3">The sequence shown here is derived from an EMBL/GenBank/DDBJ whole genome shotgun (WGS) entry which is preliminary data.</text>
</comment>
<feature type="compositionally biased region" description="Basic and acidic residues" evidence="1">
    <location>
        <begin position="193"/>
        <end position="203"/>
    </location>
</feature>
<feature type="region of interest" description="Disordered" evidence="1">
    <location>
        <begin position="1"/>
        <end position="73"/>
    </location>
</feature>
<accession>A0AAJ0H717</accession>
<dbReference type="SUPFAM" id="SSF54695">
    <property type="entry name" value="POZ domain"/>
    <property type="match status" value="1"/>
</dbReference>
<dbReference type="InterPro" id="IPR011333">
    <property type="entry name" value="SKP1/BTB/POZ_sf"/>
</dbReference>
<keyword evidence="4" id="KW-1185">Reference proteome</keyword>
<dbReference type="PROSITE" id="PS50097">
    <property type="entry name" value="BTB"/>
    <property type="match status" value="1"/>
</dbReference>
<feature type="compositionally biased region" description="Pro residues" evidence="1">
    <location>
        <begin position="317"/>
        <end position="329"/>
    </location>
</feature>
<evidence type="ECO:0000259" key="2">
    <source>
        <dbReference type="PROSITE" id="PS50097"/>
    </source>
</evidence>
<dbReference type="InterPro" id="IPR000210">
    <property type="entry name" value="BTB/POZ_dom"/>
</dbReference>
<name>A0AAJ0H717_9PEZI</name>
<feature type="region of interest" description="Disordered" evidence="1">
    <location>
        <begin position="299"/>
        <end position="344"/>
    </location>
</feature>
<dbReference type="AlphaFoldDB" id="A0AAJ0H717"/>
<dbReference type="PANTHER" id="PTHR47843">
    <property type="entry name" value="BTB DOMAIN-CONTAINING PROTEIN-RELATED"/>
    <property type="match status" value="1"/>
</dbReference>
<sequence length="500" mass="55495">MSGASSSSGARRPSASALATPAAGSGANEPANEPADGNGEPSSSAAAATADRRQNGQGRHQRERTLDDVMRAPSSTVPDVVVLDSMPEGLNRKEVLDPKEDLWLSTADGRYSSPVIPLRVGEPPYMETFYVHKHILLKSEYFEKALCGEFKECHTQSVDLPEENPAIFHFLIAYLYEGKYNPLKPISSVLIPDQDKGKGKDGGQETGAESDSDDSVDSYGSDISAVSRRRRERRRRREERHWERMRQKRPGVHRPNCGCPQCLSTSGPPCWHCQAPRAPPPPAPMPHHPGVVVIERDIHTGRPERPRRPPRRRHGMPAPPPMTPPPPPGGNWAAGTGPDGSNARISGEDLRTWLLAYELNIDVYILANKFLLEGFKAEIARAAIDMLETAGADAAVPKVLFLCHKLYEGLPENDPLLKMIFARVGFLQPWRQAPDETQDFLVAHPEIAPFLLKEMASRREEDFNGRALPSMERPWFPPAMDPVSPYRAAHYHPYRGPPRW</sequence>
<dbReference type="Gene3D" id="3.30.710.10">
    <property type="entry name" value="Potassium Channel Kv1.1, Chain A"/>
    <property type="match status" value="1"/>
</dbReference>
<dbReference type="Proteomes" id="UP001275084">
    <property type="component" value="Unassembled WGS sequence"/>
</dbReference>
<feature type="domain" description="BTB" evidence="2">
    <location>
        <begin position="114"/>
        <end position="184"/>
    </location>
</feature>
<feature type="compositionally biased region" description="Basic residues" evidence="1">
    <location>
        <begin position="227"/>
        <end position="238"/>
    </location>
</feature>
<feature type="region of interest" description="Disordered" evidence="1">
    <location>
        <begin position="190"/>
        <end position="254"/>
    </location>
</feature>
<evidence type="ECO:0000313" key="4">
    <source>
        <dbReference type="Proteomes" id="UP001275084"/>
    </source>
</evidence>
<reference evidence="3" key="1">
    <citation type="journal article" date="2023" name="Mol. Phylogenet. Evol.">
        <title>Genome-scale phylogeny and comparative genomics of the fungal order Sordariales.</title>
        <authorList>
            <person name="Hensen N."/>
            <person name="Bonometti L."/>
            <person name="Westerberg I."/>
            <person name="Brannstrom I.O."/>
            <person name="Guillou S."/>
            <person name="Cros-Aarteil S."/>
            <person name="Calhoun S."/>
            <person name="Haridas S."/>
            <person name="Kuo A."/>
            <person name="Mondo S."/>
            <person name="Pangilinan J."/>
            <person name="Riley R."/>
            <person name="LaButti K."/>
            <person name="Andreopoulos B."/>
            <person name="Lipzen A."/>
            <person name="Chen C."/>
            <person name="Yan M."/>
            <person name="Daum C."/>
            <person name="Ng V."/>
            <person name="Clum A."/>
            <person name="Steindorff A."/>
            <person name="Ohm R.A."/>
            <person name="Martin F."/>
            <person name="Silar P."/>
            <person name="Natvig D.O."/>
            <person name="Lalanne C."/>
            <person name="Gautier V."/>
            <person name="Ament-Velasquez S.L."/>
            <person name="Kruys A."/>
            <person name="Hutchinson M.I."/>
            <person name="Powell A.J."/>
            <person name="Barry K."/>
            <person name="Miller A.N."/>
            <person name="Grigoriev I.V."/>
            <person name="Debuchy R."/>
            <person name="Gladieux P."/>
            <person name="Hiltunen Thoren M."/>
            <person name="Johannesson H."/>
        </authorList>
    </citation>
    <scope>NUCLEOTIDE SEQUENCE</scope>
    <source>
        <strain evidence="3">CBS 955.72</strain>
    </source>
</reference>
<feature type="compositionally biased region" description="Low complexity" evidence="1">
    <location>
        <begin position="1"/>
        <end position="17"/>
    </location>
</feature>
<dbReference type="EMBL" id="JAUIQD010000008">
    <property type="protein sequence ID" value="KAK3341542.1"/>
    <property type="molecule type" value="Genomic_DNA"/>
</dbReference>
<organism evidence="3 4">
    <name type="scientific">Lasiosphaeria hispida</name>
    <dbReference type="NCBI Taxonomy" id="260671"/>
    <lineage>
        <taxon>Eukaryota</taxon>
        <taxon>Fungi</taxon>
        <taxon>Dikarya</taxon>
        <taxon>Ascomycota</taxon>
        <taxon>Pezizomycotina</taxon>
        <taxon>Sordariomycetes</taxon>
        <taxon>Sordariomycetidae</taxon>
        <taxon>Sordariales</taxon>
        <taxon>Lasiosphaeriaceae</taxon>
        <taxon>Lasiosphaeria</taxon>
    </lineage>
</organism>
<gene>
    <name evidence="3" type="ORF">B0T25DRAFT_345222</name>
</gene>
<dbReference type="Pfam" id="PF00651">
    <property type="entry name" value="BTB"/>
    <property type="match status" value="1"/>
</dbReference>